<feature type="region of interest" description="Disordered" evidence="1">
    <location>
        <begin position="68"/>
        <end position="92"/>
    </location>
</feature>
<accession>A0AAN7X9J5</accession>
<keyword evidence="3" id="KW-1185">Reference proteome</keyword>
<organism evidence="2 3">
    <name type="scientific">Eleginops maclovinus</name>
    <name type="common">Patagonian blennie</name>
    <name type="synonym">Eleginus maclovinus</name>
    <dbReference type="NCBI Taxonomy" id="56733"/>
    <lineage>
        <taxon>Eukaryota</taxon>
        <taxon>Metazoa</taxon>
        <taxon>Chordata</taxon>
        <taxon>Craniata</taxon>
        <taxon>Vertebrata</taxon>
        <taxon>Euteleostomi</taxon>
        <taxon>Actinopterygii</taxon>
        <taxon>Neopterygii</taxon>
        <taxon>Teleostei</taxon>
        <taxon>Neoteleostei</taxon>
        <taxon>Acanthomorphata</taxon>
        <taxon>Eupercaria</taxon>
        <taxon>Perciformes</taxon>
        <taxon>Notothenioidei</taxon>
        <taxon>Eleginopidae</taxon>
        <taxon>Eleginops</taxon>
    </lineage>
</organism>
<comment type="caution">
    <text evidence="2">The sequence shown here is derived from an EMBL/GenBank/DDBJ whole genome shotgun (WGS) entry which is preliminary data.</text>
</comment>
<name>A0AAN7X9J5_ELEMC</name>
<dbReference type="EMBL" id="JAUZQC010000016">
    <property type="protein sequence ID" value="KAK5857597.1"/>
    <property type="molecule type" value="Genomic_DNA"/>
</dbReference>
<dbReference type="Proteomes" id="UP001346869">
    <property type="component" value="Unassembled WGS sequence"/>
</dbReference>
<evidence type="ECO:0000256" key="1">
    <source>
        <dbReference type="SAM" id="MobiDB-lite"/>
    </source>
</evidence>
<sequence>MNVFVVVLDGQPAHLFSGRCEAGALNTGQRSIGGPGCPAAIFSLAVSNETAQGPRKKGLLQGHPALPEITTESRPQKKHSVHTATPALDTKF</sequence>
<proteinExistence type="predicted"/>
<gene>
    <name evidence="2" type="ORF">PBY51_010832</name>
</gene>
<protein>
    <submittedName>
        <fullName evidence="2">Uncharacterized protein</fullName>
    </submittedName>
</protein>
<reference evidence="2 3" key="2">
    <citation type="journal article" date="2023" name="Mol. Biol. Evol.">
        <title>Genomics of Secondarily Temperate Adaptation in the Only Non-Antarctic Icefish.</title>
        <authorList>
            <person name="Rivera-Colon A.G."/>
            <person name="Rayamajhi N."/>
            <person name="Minhas B.F."/>
            <person name="Madrigal G."/>
            <person name="Bilyk K.T."/>
            <person name="Yoon V."/>
            <person name="Hune M."/>
            <person name="Gregory S."/>
            <person name="Cheng C.H.C."/>
            <person name="Catchen J.M."/>
        </authorList>
    </citation>
    <scope>NUCLEOTIDE SEQUENCE [LARGE SCALE GENOMIC DNA]</scope>
    <source>
        <strain evidence="2">JMC-PN-2008</strain>
    </source>
</reference>
<dbReference type="AlphaFoldDB" id="A0AAN7X9J5"/>
<reference evidence="2 3" key="1">
    <citation type="journal article" date="2023" name="Genes (Basel)">
        <title>Chromosome-Level Genome Assembly and Circadian Gene Repertoire of the Patagonia Blennie Eleginops maclovinus-The Closest Ancestral Proxy of Antarctic Cryonotothenioids.</title>
        <authorList>
            <person name="Cheng C.C."/>
            <person name="Rivera-Colon A.G."/>
            <person name="Minhas B.F."/>
            <person name="Wilson L."/>
            <person name="Rayamajhi N."/>
            <person name="Vargas-Chacoff L."/>
            <person name="Catchen J.M."/>
        </authorList>
    </citation>
    <scope>NUCLEOTIDE SEQUENCE [LARGE SCALE GENOMIC DNA]</scope>
    <source>
        <strain evidence="2">JMC-PN-2008</strain>
    </source>
</reference>
<evidence type="ECO:0000313" key="2">
    <source>
        <dbReference type="EMBL" id="KAK5857597.1"/>
    </source>
</evidence>
<evidence type="ECO:0000313" key="3">
    <source>
        <dbReference type="Proteomes" id="UP001346869"/>
    </source>
</evidence>